<dbReference type="Pfam" id="PF08447">
    <property type="entry name" value="PAS_3"/>
    <property type="match status" value="1"/>
</dbReference>
<dbReference type="SMART" id="SM00091">
    <property type="entry name" value="PAS"/>
    <property type="match status" value="3"/>
</dbReference>
<dbReference type="Proteomes" id="UP000648722">
    <property type="component" value="Unassembled WGS sequence"/>
</dbReference>
<feature type="domain" description="PAC" evidence="10">
    <location>
        <begin position="388"/>
        <end position="439"/>
    </location>
</feature>
<dbReference type="PANTHER" id="PTHR45339:SF1">
    <property type="entry name" value="HYBRID SIGNAL TRANSDUCTION HISTIDINE KINASE J"/>
    <property type="match status" value="1"/>
</dbReference>
<evidence type="ECO:0000256" key="4">
    <source>
        <dbReference type="ARBA" id="ARBA00023012"/>
    </source>
</evidence>
<dbReference type="SUPFAM" id="SSF52172">
    <property type="entry name" value="CheY-like"/>
    <property type="match status" value="1"/>
</dbReference>
<evidence type="ECO:0000259" key="10">
    <source>
        <dbReference type="PROSITE" id="PS50113"/>
    </source>
</evidence>
<dbReference type="InterPro" id="IPR001789">
    <property type="entry name" value="Sig_transdc_resp-reg_receiver"/>
</dbReference>
<dbReference type="InterPro" id="IPR004358">
    <property type="entry name" value="Sig_transdc_His_kin-like_C"/>
</dbReference>
<dbReference type="Pfam" id="PF02518">
    <property type="entry name" value="HATPase_c"/>
    <property type="match status" value="1"/>
</dbReference>
<dbReference type="CDD" id="cd16922">
    <property type="entry name" value="HATPase_EvgS-ArcB-TorS-like"/>
    <property type="match status" value="1"/>
</dbReference>
<feature type="domain" description="PAS" evidence="9">
    <location>
        <begin position="12"/>
        <end position="76"/>
    </location>
</feature>
<dbReference type="InterPro" id="IPR003594">
    <property type="entry name" value="HATPase_dom"/>
</dbReference>
<keyword evidence="4" id="KW-0902">Two-component regulatory system</keyword>
<dbReference type="InterPro" id="IPR000700">
    <property type="entry name" value="PAS-assoc_C"/>
</dbReference>
<evidence type="ECO:0000256" key="5">
    <source>
        <dbReference type="PROSITE-ProRule" id="PRU00169"/>
    </source>
</evidence>
<dbReference type="Pfam" id="PF00989">
    <property type="entry name" value="PAS"/>
    <property type="match status" value="1"/>
</dbReference>
<dbReference type="Gene3D" id="3.30.450.20">
    <property type="entry name" value="PAS domain"/>
    <property type="match status" value="3"/>
</dbReference>
<feature type="domain" description="Response regulatory" evidence="8">
    <location>
        <begin position="697"/>
        <end position="815"/>
    </location>
</feature>
<dbReference type="InterPro" id="IPR013655">
    <property type="entry name" value="PAS_fold_3"/>
</dbReference>
<dbReference type="PROSITE" id="PS50109">
    <property type="entry name" value="HIS_KIN"/>
    <property type="match status" value="1"/>
</dbReference>
<dbReference type="Gene3D" id="1.10.287.130">
    <property type="match status" value="1"/>
</dbReference>
<dbReference type="PROSITE" id="PS50112">
    <property type="entry name" value="PAS"/>
    <property type="match status" value="2"/>
</dbReference>
<evidence type="ECO:0000259" key="9">
    <source>
        <dbReference type="PROSITE" id="PS50112"/>
    </source>
</evidence>
<dbReference type="InterPro" id="IPR036097">
    <property type="entry name" value="HisK_dim/P_sf"/>
</dbReference>
<name>A0ABQ1XJN6_9PROT</name>
<dbReference type="Pfam" id="PF13426">
    <property type="entry name" value="PAS_9"/>
    <property type="match status" value="1"/>
</dbReference>
<evidence type="ECO:0000256" key="3">
    <source>
        <dbReference type="ARBA" id="ARBA00022553"/>
    </source>
</evidence>
<dbReference type="Gene3D" id="3.30.565.10">
    <property type="entry name" value="Histidine kinase-like ATPase, C-terminal domain"/>
    <property type="match status" value="1"/>
</dbReference>
<dbReference type="Gene3D" id="3.40.50.2300">
    <property type="match status" value="1"/>
</dbReference>
<dbReference type="CDD" id="cd17546">
    <property type="entry name" value="REC_hyHK_CKI1_RcsC-like"/>
    <property type="match status" value="1"/>
</dbReference>
<reference evidence="12" key="1">
    <citation type="journal article" date="2019" name="Int. J. Syst. Evol. Microbiol.">
        <title>The Global Catalogue of Microorganisms (GCM) 10K type strain sequencing project: providing services to taxonomists for standard genome sequencing and annotation.</title>
        <authorList>
            <consortium name="The Broad Institute Genomics Platform"/>
            <consortium name="The Broad Institute Genome Sequencing Center for Infectious Disease"/>
            <person name="Wu L."/>
            <person name="Ma J."/>
        </authorList>
    </citation>
    <scope>NUCLEOTIDE SEQUENCE [LARGE SCALE GENOMIC DNA]</scope>
    <source>
        <strain evidence="12">CGMCC 1.12766</strain>
    </source>
</reference>
<sequence length="838" mass="91409">MAPTSSIDGDIVFETSPHPMMVFDPESFAILRVNRAAIDTYGYSARELLRLTVKDLKPQEDIAALHEVVAKAGSGPSRPGIWRHVTKSGDIRWMDISGHEVAFLGRKARLAIMHDVTNIIRLEQERAALHASEKAAREQAEAEAQSFRSVLESASGKFVVLRAGNFEIFAVSDEYLAVTGRTRAELIGRNIFEAFPDDPADLDGGGTSRLEASLRRVREAARSDVLAVLRYPIRLMDAQGPCFQERWWHVVNTPVLGTGGHVSYIINRVEDVTGYVSADTAGAPVIPDRPPEPQSVLVAHELSQAARRMREQEANLRTAQELLGIGIWTYHPATRMHVWSEEVRNIYGVDTAHSAVSFRDHAALVHPDDRESLHAAYRAFYASGSRTFDFQYRIVRPDNGETVHVRGIAERTGEGEDEILAGVVQDITERKRNEAELLAARDESERANRLKSEFLANMSHEIRTPLNGVLGMSQILARTDLDERQKRMVDTVLSSGQALLSILDDILNISKIEAGLFTLEPEPVALAAMCSRAMDAVTAGAMEKGLAITSDIDPSLPADLVTDHRRLGQVLINLLGNAVKFTESGAVRLSVERCGEDRLRFIVSDTGPGIAPDRLDIIFDRFRQIDASPARRHDGAGLGLAICKEFAGLMGGTIEVESQLGRGTRFTVTLPLVPAGNMAASGTVRRSGTAAPASSARVLIAEDNPVNMRMMQMMIEELGLPEPRCVDNGHDAVRAALTHDFDLIIMDISMPVMNGLEAIQNIRSSTGLRARAPILALTALAETHDREACLAAGADAYLAKPVDIDDLRQVINQLAAARRKQAQAGDTSCLPRGTAGGV</sequence>
<dbReference type="Pfam" id="PF00512">
    <property type="entry name" value="HisKA"/>
    <property type="match status" value="1"/>
</dbReference>
<accession>A0ABQ1XJN6</accession>
<keyword evidence="12" id="KW-1185">Reference proteome</keyword>
<dbReference type="InterPro" id="IPR013767">
    <property type="entry name" value="PAS_fold"/>
</dbReference>
<dbReference type="Pfam" id="PF00072">
    <property type="entry name" value="Response_reg"/>
    <property type="match status" value="1"/>
</dbReference>
<evidence type="ECO:0000313" key="11">
    <source>
        <dbReference type="EMBL" id="GGG95446.1"/>
    </source>
</evidence>
<evidence type="ECO:0000256" key="6">
    <source>
        <dbReference type="SAM" id="Coils"/>
    </source>
</evidence>
<dbReference type="CDD" id="cd00082">
    <property type="entry name" value="HisKA"/>
    <property type="match status" value="1"/>
</dbReference>
<evidence type="ECO:0000256" key="1">
    <source>
        <dbReference type="ARBA" id="ARBA00000085"/>
    </source>
</evidence>
<dbReference type="PROSITE" id="PS50113">
    <property type="entry name" value="PAC"/>
    <property type="match status" value="1"/>
</dbReference>
<proteinExistence type="predicted"/>
<dbReference type="InterPro" id="IPR000014">
    <property type="entry name" value="PAS"/>
</dbReference>
<dbReference type="PROSITE" id="PS50110">
    <property type="entry name" value="RESPONSE_REGULATORY"/>
    <property type="match status" value="1"/>
</dbReference>
<dbReference type="SUPFAM" id="SSF55874">
    <property type="entry name" value="ATPase domain of HSP90 chaperone/DNA topoisomerase II/histidine kinase"/>
    <property type="match status" value="1"/>
</dbReference>
<dbReference type="InterPro" id="IPR005467">
    <property type="entry name" value="His_kinase_dom"/>
</dbReference>
<organism evidence="11 12">
    <name type="scientific">Glycocaulis albus</name>
    <dbReference type="NCBI Taxonomy" id="1382801"/>
    <lineage>
        <taxon>Bacteria</taxon>
        <taxon>Pseudomonadati</taxon>
        <taxon>Pseudomonadota</taxon>
        <taxon>Alphaproteobacteria</taxon>
        <taxon>Maricaulales</taxon>
        <taxon>Maricaulaceae</taxon>
        <taxon>Glycocaulis</taxon>
    </lineage>
</organism>
<feature type="modified residue" description="4-aspartylphosphate" evidence="5">
    <location>
        <position position="747"/>
    </location>
</feature>
<dbReference type="SUPFAM" id="SSF55785">
    <property type="entry name" value="PYP-like sensor domain (PAS domain)"/>
    <property type="match status" value="3"/>
</dbReference>
<evidence type="ECO:0000259" key="7">
    <source>
        <dbReference type="PROSITE" id="PS50109"/>
    </source>
</evidence>
<dbReference type="InterPro" id="IPR011006">
    <property type="entry name" value="CheY-like_superfamily"/>
</dbReference>
<dbReference type="SMART" id="SM00388">
    <property type="entry name" value="HisKA"/>
    <property type="match status" value="1"/>
</dbReference>
<dbReference type="Gene3D" id="2.10.70.100">
    <property type="match status" value="1"/>
</dbReference>
<dbReference type="RefSeq" id="WP_188451352.1">
    <property type="nucleotide sequence ID" value="NZ_BMFS01000003.1"/>
</dbReference>
<gene>
    <name evidence="11" type="ORF">GCM10007420_08780</name>
</gene>
<dbReference type="InterPro" id="IPR036890">
    <property type="entry name" value="HATPase_C_sf"/>
</dbReference>
<dbReference type="PANTHER" id="PTHR45339">
    <property type="entry name" value="HYBRID SIGNAL TRANSDUCTION HISTIDINE KINASE J"/>
    <property type="match status" value="1"/>
</dbReference>
<comment type="caution">
    <text evidence="11">The sequence shown here is derived from an EMBL/GenBank/DDBJ whole genome shotgun (WGS) entry which is preliminary data.</text>
</comment>
<feature type="domain" description="Histidine kinase" evidence="7">
    <location>
        <begin position="457"/>
        <end position="674"/>
    </location>
</feature>
<keyword evidence="3 5" id="KW-0597">Phosphoprotein</keyword>
<dbReference type="EC" id="2.7.13.3" evidence="2"/>
<feature type="domain" description="PAS" evidence="9">
    <location>
        <begin position="143"/>
        <end position="192"/>
    </location>
</feature>
<feature type="coiled-coil region" evidence="6">
    <location>
        <begin position="119"/>
        <end position="157"/>
    </location>
</feature>
<dbReference type="SMART" id="SM00448">
    <property type="entry name" value="REC"/>
    <property type="match status" value="1"/>
</dbReference>
<dbReference type="PRINTS" id="PR00344">
    <property type="entry name" value="BCTRLSENSOR"/>
</dbReference>
<protein>
    <recommendedName>
        <fullName evidence="2">histidine kinase</fullName>
        <ecNumber evidence="2">2.7.13.3</ecNumber>
    </recommendedName>
</protein>
<dbReference type="SUPFAM" id="SSF47384">
    <property type="entry name" value="Homodimeric domain of signal transducing histidine kinase"/>
    <property type="match status" value="1"/>
</dbReference>
<dbReference type="SMART" id="SM00387">
    <property type="entry name" value="HATPase_c"/>
    <property type="match status" value="1"/>
</dbReference>
<dbReference type="InterPro" id="IPR035965">
    <property type="entry name" value="PAS-like_dom_sf"/>
</dbReference>
<keyword evidence="6" id="KW-0175">Coiled coil</keyword>
<evidence type="ECO:0000313" key="12">
    <source>
        <dbReference type="Proteomes" id="UP000648722"/>
    </source>
</evidence>
<dbReference type="InterPro" id="IPR003661">
    <property type="entry name" value="HisK_dim/P_dom"/>
</dbReference>
<dbReference type="NCBIfam" id="TIGR00229">
    <property type="entry name" value="sensory_box"/>
    <property type="match status" value="2"/>
</dbReference>
<evidence type="ECO:0000256" key="2">
    <source>
        <dbReference type="ARBA" id="ARBA00012438"/>
    </source>
</evidence>
<comment type="catalytic activity">
    <reaction evidence="1">
        <text>ATP + protein L-histidine = ADP + protein N-phospho-L-histidine.</text>
        <dbReference type="EC" id="2.7.13.3"/>
    </reaction>
</comment>
<dbReference type="CDD" id="cd00130">
    <property type="entry name" value="PAS"/>
    <property type="match status" value="2"/>
</dbReference>
<evidence type="ECO:0000259" key="8">
    <source>
        <dbReference type="PROSITE" id="PS50110"/>
    </source>
</evidence>
<dbReference type="EMBL" id="BMFS01000003">
    <property type="protein sequence ID" value="GGG95446.1"/>
    <property type="molecule type" value="Genomic_DNA"/>
</dbReference>